<evidence type="ECO:0000313" key="3">
    <source>
        <dbReference type="EMBL" id="CAK7338632.1"/>
    </source>
</evidence>
<protein>
    <submittedName>
        <fullName evidence="3">Uncharacterized protein</fullName>
    </submittedName>
</protein>
<feature type="region of interest" description="Disordered" evidence="1">
    <location>
        <begin position="18"/>
        <end position="59"/>
    </location>
</feature>
<evidence type="ECO:0000256" key="1">
    <source>
        <dbReference type="SAM" id="MobiDB-lite"/>
    </source>
</evidence>
<evidence type="ECO:0000256" key="2">
    <source>
        <dbReference type="SAM" id="SignalP"/>
    </source>
</evidence>
<reference evidence="3 4" key="1">
    <citation type="submission" date="2024-01" db="EMBL/GenBank/DDBJ databases">
        <authorList>
            <person name="Waweru B."/>
        </authorList>
    </citation>
    <scope>NUCLEOTIDE SEQUENCE [LARGE SCALE GENOMIC DNA]</scope>
</reference>
<keyword evidence="4" id="KW-1185">Reference proteome</keyword>
<accession>A0AAV1RQP6</accession>
<dbReference type="Proteomes" id="UP001314170">
    <property type="component" value="Unassembled WGS sequence"/>
</dbReference>
<feature type="chain" id="PRO_5043393422" evidence="2">
    <location>
        <begin position="20"/>
        <end position="59"/>
    </location>
</feature>
<evidence type="ECO:0000313" key="4">
    <source>
        <dbReference type="Proteomes" id="UP001314170"/>
    </source>
</evidence>
<name>A0AAV1RQP6_9ROSI</name>
<comment type="caution">
    <text evidence="3">The sequence shown here is derived from an EMBL/GenBank/DDBJ whole genome shotgun (WGS) entry which is preliminary data.</text>
</comment>
<feature type="non-terminal residue" evidence="3">
    <location>
        <position position="59"/>
    </location>
</feature>
<proteinExistence type="predicted"/>
<feature type="compositionally biased region" description="Polar residues" evidence="1">
    <location>
        <begin position="18"/>
        <end position="32"/>
    </location>
</feature>
<keyword evidence="2" id="KW-0732">Signal</keyword>
<feature type="signal peptide" evidence="2">
    <location>
        <begin position="1"/>
        <end position="19"/>
    </location>
</feature>
<organism evidence="3 4">
    <name type="scientific">Dovyalis caffra</name>
    <dbReference type="NCBI Taxonomy" id="77055"/>
    <lineage>
        <taxon>Eukaryota</taxon>
        <taxon>Viridiplantae</taxon>
        <taxon>Streptophyta</taxon>
        <taxon>Embryophyta</taxon>
        <taxon>Tracheophyta</taxon>
        <taxon>Spermatophyta</taxon>
        <taxon>Magnoliopsida</taxon>
        <taxon>eudicotyledons</taxon>
        <taxon>Gunneridae</taxon>
        <taxon>Pentapetalae</taxon>
        <taxon>rosids</taxon>
        <taxon>fabids</taxon>
        <taxon>Malpighiales</taxon>
        <taxon>Salicaceae</taxon>
        <taxon>Flacourtieae</taxon>
        <taxon>Dovyalis</taxon>
    </lineage>
</organism>
<gene>
    <name evidence="3" type="ORF">DCAF_LOCUS13680</name>
</gene>
<sequence>MRPLLLPLLLLGIAHRSLSNRPSSRPTATLANSKPPRPSTVNRTTRRGCNGGEHLDRAK</sequence>
<dbReference type="EMBL" id="CAWUPB010001155">
    <property type="protein sequence ID" value="CAK7338632.1"/>
    <property type="molecule type" value="Genomic_DNA"/>
</dbReference>
<dbReference type="AlphaFoldDB" id="A0AAV1RQP6"/>